<dbReference type="RefSeq" id="WP_290314764.1">
    <property type="nucleotide sequence ID" value="NZ_JAUFPN010000011.1"/>
</dbReference>
<protein>
    <recommendedName>
        <fullName evidence="4">DUF3102 domain-containing protein</fullName>
    </recommendedName>
</protein>
<reference evidence="3" key="1">
    <citation type="journal article" date="2019" name="Int. J. Syst. Evol. Microbiol.">
        <title>The Global Catalogue of Microorganisms (GCM) 10K type strain sequencing project: providing services to taxonomists for standard genome sequencing and annotation.</title>
        <authorList>
            <consortium name="The Broad Institute Genomics Platform"/>
            <consortium name="The Broad Institute Genome Sequencing Center for Infectious Disease"/>
            <person name="Wu L."/>
            <person name="Ma J."/>
        </authorList>
    </citation>
    <scope>NUCLEOTIDE SEQUENCE [LARGE SCALE GENOMIC DNA]</scope>
    <source>
        <strain evidence="3">CECT 7131</strain>
    </source>
</reference>
<evidence type="ECO:0000256" key="1">
    <source>
        <dbReference type="SAM" id="Coils"/>
    </source>
</evidence>
<gene>
    <name evidence="2" type="ORF">QWZ14_01390</name>
</gene>
<evidence type="ECO:0000313" key="2">
    <source>
        <dbReference type="EMBL" id="MDN3563032.1"/>
    </source>
</evidence>
<feature type="coiled-coil region" evidence="1">
    <location>
        <begin position="143"/>
        <end position="177"/>
    </location>
</feature>
<name>A0ABT7ZZY6_9PROT</name>
<keyword evidence="3" id="KW-1185">Reference proteome</keyword>
<proteinExistence type="predicted"/>
<dbReference type="Proteomes" id="UP001529369">
    <property type="component" value="Unassembled WGS sequence"/>
</dbReference>
<organism evidence="2 3">
    <name type="scientific">Paeniroseomonas aquatica</name>
    <dbReference type="NCBI Taxonomy" id="373043"/>
    <lineage>
        <taxon>Bacteria</taxon>
        <taxon>Pseudomonadati</taxon>
        <taxon>Pseudomonadota</taxon>
        <taxon>Alphaproteobacteria</taxon>
        <taxon>Acetobacterales</taxon>
        <taxon>Acetobacteraceae</taxon>
        <taxon>Paeniroseomonas</taxon>
    </lineage>
</organism>
<evidence type="ECO:0000313" key="3">
    <source>
        <dbReference type="Proteomes" id="UP001529369"/>
    </source>
</evidence>
<accession>A0ABT7ZZY6</accession>
<dbReference type="EMBL" id="JAUFPN010000011">
    <property type="protein sequence ID" value="MDN3563032.1"/>
    <property type="molecule type" value="Genomic_DNA"/>
</dbReference>
<sequence>MSERQALLENEPYDTEDPDEIVREIDKLWREAQSKFIAIGRWLCKAFREHEGTYEEAIVSRLPFGRIVAYQLRMVAEAIESHRLPVDAMPRSYSTAYKLVTLTAEDYQAALDQNLVRPDVTRAEVEEWKRARVKARAPKLAKRQRLAQERATIRTEIAELEVRLAKARQRLHEIASEIGHEEGEGLGAVIDGVVEAGGVILVRSNMDESCQPDV</sequence>
<comment type="caution">
    <text evidence="2">The sequence shown here is derived from an EMBL/GenBank/DDBJ whole genome shotgun (WGS) entry which is preliminary data.</text>
</comment>
<evidence type="ECO:0008006" key="4">
    <source>
        <dbReference type="Google" id="ProtNLM"/>
    </source>
</evidence>
<keyword evidence="1" id="KW-0175">Coiled coil</keyword>